<dbReference type="InterPro" id="IPR005182">
    <property type="entry name" value="YdbS-like_PH"/>
</dbReference>
<dbReference type="Pfam" id="PF03703">
    <property type="entry name" value="bPH_2"/>
    <property type="match status" value="1"/>
</dbReference>
<dbReference type="PANTHER" id="PTHR37938:SF1">
    <property type="entry name" value="BLL0215 PROTEIN"/>
    <property type="match status" value="1"/>
</dbReference>
<feature type="transmembrane region" description="Helical" evidence="1">
    <location>
        <begin position="20"/>
        <end position="40"/>
    </location>
</feature>
<dbReference type="KEGG" id="thyd:TTHT_1904"/>
<accession>A0A7R6Q0L9</accession>
<feature type="domain" description="YdbS-like PH" evidence="2">
    <location>
        <begin position="65"/>
        <end position="137"/>
    </location>
</feature>
<proteinExistence type="predicted"/>
<organism evidence="3 4">
    <name type="scientific">Thermotomaculum hydrothermale</name>
    <dbReference type="NCBI Taxonomy" id="981385"/>
    <lineage>
        <taxon>Bacteria</taxon>
        <taxon>Pseudomonadati</taxon>
        <taxon>Acidobacteriota</taxon>
        <taxon>Holophagae</taxon>
        <taxon>Thermotomaculales</taxon>
        <taxon>Thermotomaculaceae</taxon>
        <taxon>Thermotomaculum</taxon>
    </lineage>
</organism>
<evidence type="ECO:0000313" key="4">
    <source>
        <dbReference type="Proteomes" id="UP000595564"/>
    </source>
</evidence>
<gene>
    <name evidence="3" type="ORF">TTHT_1904</name>
</gene>
<keyword evidence="1" id="KW-0812">Transmembrane</keyword>
<evidence type="ECO:0000259" key="2">
    <source>
        <dbReference type="Pfam" id="PF03703"/>
    </source>
</evidence>
<evidence type="ECO:0000313" key="3">
    <source>
        <dbReference type="EMBL" id="BBB33358.1"/>
    </source>
</evidence>
<feature type="transmembrane region" description="Helical" evidence="1">
    <location>
        <begin position="46"/>
        <end position="66"/>
    </location>
</feature>
<dbReference type="Proteomes" id="UP000595564">
    <property type="component" value="Chromosome"/>
</dbReference>
<dbReference type="EMBL" id="AP017470">
    <property type="protein sequence ID" value="BBB33358.1"/>
    <property type="molecule type" value="Genomic_DNA"/>
</dbReference>
<sequence length="152" mass="17424">MSYIEKNLLAGEKLVYQAKLHWIIFIWSVLFLLIAIIFFMNKLAPFGWFFILLAIFQGLFSFITYSTSEFAVTNKRIIVKVGFIRRHSLEILLTKVEAISVNQGIWGRILNFGTIIITGSGGTKEPFHKIAAPLEFRKRAQEQIAAIQESKQ</sequence>
<dbReference type="AlphaFoldDB" id="A0A7R6Q0L9"/>
<reference evidence="3 4" key="1">
    <citation type="journal article" date="2012" name="Extremophiles">
        <title>Thermotomaculum hydrothermale gen. nov., sp. nov., a novel heterotrophic thermophile within the phylum Acidobacteria from a deep-sea hydrothermal vent chimney in the Southern Okinawa Trough.</title>
        <authorList>
            <person name="Izumi H."/>
            <person name="Nunoura T."/>
            <person name="Miyazaki M."/>
            <person name="Mino S."/>
            <person name="Toki T."/>
            <person name="Takai K."/>
            <person name="Sako Y."/>
            <person name="Sawabe T."/>
            <person name="Nakagawa S."/>
        </authorList>
    </citation>
    <scope>NUCLEOTIDE SEQUENCE [LARGE SCALE GENOMIC DNA]</scope>
    <source>
        <strain evidence="3 4">AC55</strain>
    </source>
</reference>
<keyword evidence="1" id="KW-1133">Transmembrane helix</keyword>
<protein>
    <recommendedName>
        <fullName evidence="2">YdbS-like PH domain-containing protein</fullName>
    </recommendedName>
</protein>
<dbReference type="PANTHER" id="PTHR37938">
    <property type="entry name" value="BLL0215 PROTEIN"/>
    <property type="match status" value="1"/>
</dbReference>
<name>A0A7R6Q0L9_9BACT</name>
<keyword evidence="1" id="KW-0472">Membrane</keyword>
<dbReference type="RefSeq" id="WP_201327665.1">
    <property type="nucleotide sequence ID" value="NZ_AP017470.1"/>
</dbReference>
<evidence type="ECO:0000256" key="1">
    <source>
        <dbReference type="SAM" id="Phobius"/>
    </source>
</evidence>
<keyword evidence="4" id="KW-1185">Reference proteome</keyword>